<organism evidence="3 4">
    <name type="scientific">Allopontixanthobacter confluentis</name>
    <dbReference type="NCBI Taxonomy" id="1849021"/>
    <lineage>
        <taxon>Bacteria</taxon>
        <taxon>Pseudomonadati</taxon>
        <taxon>Pseudomonadota</taxon>
        <taxon>Alphaproteobacteria</taxon>
        <taxon>Sphingomonadales</taxon>
        <taxon>Erythrobacteraceae</taxon>
        <taxon>Allopontixanthobacter</taxon>
    </lineage>
</organism>
<protein>
    <submittedName>
        <fullName evidence="3">Uncharacterized protein</fullName>
    </submittedName>
</protein>
<evidence type="ECO:0000313" key="3">
    <source>
        <dbReference type="EMBL" id="MXP13342.1"/>
    </source>
</evidence>
<comment type="caution">
    <text evidence="3">The sequence shown here is derived from an EMBL/GenBank/DDBJ whole genome shotgun (WGS) entry which is preliminary data.</text>
</comment>
<keyword evidence="1" id="KW-0812">Transmembrane</keyword>
<keyword evidence="2" id="KW-0732">Signal</keyword>
<feature type="signal peptide" evidence="2">
    <location>
        <begin position="1"/>
        <end position="30"/>
    </location>
</feature>
<evidence type="ECO:0000313" key="4">
    <source>
        <dbReference type="Proteomes" id="UP000473531"/>
    </source>
</evidence>
<feature type="chain" id="PRO_5026976068" evidence="2">
    <location>
        <begin position="31"/>
        <end position="73"/>
    </location>
</feature>
<evidence type="ECO:0000256" key="2">
    <source>
        <dbReference type="SAM" id="SignalP"/>
    </source>
</evidence>
<keyword evidence="1" id="KW-1133">Transmembrane helix</keyword>
<dbReference type="AlphaFoldDB" id="A0A6L7GB89"/>
<feature type="transmembrane region" description="Helical" evidence="1">
    <location>
        <begin position="40"/>
        <end position="58"/>
    </location>
</feature>
<dbReference type="RefSeq" id="WP_160599449.1">
    <property type="nucleotide sequence ID" value="NZ_WTYU01000001.1"/>
</dbReference>
<gene>
    <name evidence="3" type="ORF">GRI44_01045</name>
</gene>
<reference evidence="3 4" key="1">
    <citation type="submission" date="2019-12" db="EMBL/GenBank/DDBJ databases">
        <title>Genomic-based taxomic classification of the family Erythrobacteraceae.</title>
        <authorList>
            <person name="Xu L."/>
        </authorList>
    </citation>
    <scope>NUCLEOTIDE SEQUENCE [LARGE SCALE GENOMIC DNA]</scope>
    <source>
        <strain evidence="3 4">KCTC 52259</strain>
    </source>
</reference>
<name>A0A6L7GB89_9SPHN</name>
<evidence type="ECO:0000256" key="1">
    <source>
        <dbReference type="SAM" id="Phobius"/>
    </source>
</evidence>
<dbReference type="Proteomes" id="UP000473531">
    <property type="component" value="Unassembled WGS sequence"/>
</dbReference>
<keyword evidence="1" id="KW-0472">Membrane</keyword>
<dbReference type="EMBL" id="WTYU01000001">
    <property type="protein sequence ID" value="MXP13342.1"/>
    <property type="molecule type" value="Genomic_DNA"/>
</dbReference>
<proteinExistence type="predicted"/>
<accession>A0A6L7GB89</accession>
<keyword evidence="4" id="KW-1185">Reference proteome</keyword>
<sequence>MKNSKILTPAIALSLVIASFAALAPTSVSAQVRSQNRPEIFLIVGGVAAAALLVLLVAGGGSKGNNRPTPVSP</sequence>